<name>A0A2G5H9E7_CERBT</name>
<dbReference type="Proteomes" id="UP001302367">
    <property type="component" value="Chromosome 5"/>
</dbReference>
<evidence type="ECO:0000256" key="2">
    <source>
        <dbReference type="ARBA" id="ARBA00022692"/>
    </source>
</evidence>
<keyword evidence="2 7" id="KW-0812">Transmembrane</keyword>
<feature type="domain" description="Rhodopsin" evidence="8">
    <location>
        <begin position="50"/>
        <end position="288"/>
    </location>
</feature>
<keyword evidence="3 7" id="KW-1133">Transmembrane helix</keyword>
<proteinExistence type="inferred from homology"/>
<dbReference type="PANTHER" id="PTHR33048:SF124">
    <property type="entry name" value="INTEGRAL MEMBRANE PROTEIN"/>
    <property type="match status" value="1"/>
</dbReference>
<reference evidence="9 11" key="1">
    <citation type="submission" date="2015-10" db="EMBL/GenBank/DDBJ databases">
        <title>The cercosporin biosynthetic gene cluster was horizontally transferred to several fungal lineages and shown to be expanded in Cercospora beticola based on microsynteny with recipient genomes.</title>
        <authorList>
            <person name="De Jonge R."/>
            <person name="Ebert M.K."/>
            <person name="Suttle J.C."/>
            <person name="Jurick Ii W.M."/>
            <person name="Secor G.A."/>
            <person name="Thomma B.P."/>
            <person name="Van De Peer Y."/>
            <person name="Bolton M.D."/>
        </authorList>
    </citation>
    <scope>NUCLEOTIDE SEQUENCE [LARGE SCALE GENOMIC DNA]</scope>
    <source>
        <strain evidence="9 11">09-40</strain>
    </source>
</reference>
<accession>A0A2G5H9E7</accession>
<dbReference type="OrthoDB" id="5342292at2759"/>
<feature type="compositionally biased region" description="Polar residues" evidence="6">
    <location>
        <begin position="337"/>
        <end position="355"/>
    </location>
</feature>
<gene>
    <name evidence="9" type="ORF">CB0940_06869</name>
    <name evidence="10" type="ORF">RHO25_007420</name>
</gene>
<evidence type="ECO:0000256" key="1">
    <source>
        <dbReference type="ARBA" id="ARBA00004141"/>
    </source>
</evidence>
<protein>
    <recommendedName>
        <fullName evidence="8">Rhodopsin domain-containing protein</fullName>
    </recommendedName>
</protein>
<dbReference type="PANTHER" id="PTHR33048">
    <property type="entry name" value="PTH11-LIKE INTEGRAL MEMBRANE PROTEIN (AFU_ORTHOLOGUE AFUA_5G11245)"/>
    <property type="match status" value="1"/>
</dbReference>
<feature type="transmembrane region" description="Helical" evidence="7">
    <location>
        <begin position="144"/>
        <end position="170"/>
    </location>
</feature>
<feature type="region of interest" description="Disordered" evidence="6">
    <location>
        <begin position="1"/>
        <end position="25"/>
    </location>
</feature>
<organism evidence="9 11">
    <name type="scientific">Cercospora beticola</name>
    <name type="common">Sugarbeet leaf spot fungus</name>
    <dbReference type="NCBI Taxonomy" id="122368"/>
    <lineage>
        <taxon>Eukaryota</taxon>
        <taxon>Fungi</taxon>
        <taxon>Dikarya</taxon>
        <taxon>Ascomycota</taxon>
        <taxon>Pezizomycotina</taxon>
        <taxon>Dothideomycetes</taxon>
        <taxon>Dothideomycetidae</taxon>
        <taxon>Mycosphaerellales</taxon>
        <taxon>Mycosphaerellaceae</taxon>
        <taxon>Cercospora</taxon>
    </lineage>
</organism>
<evidence type="ECO:0000256" key="7">
    <source>
        <dbReference type="SAM" id="Phobius"/>
    </source>
</evidence>
<dbReference type="InterPro" id="IPR049326">
    <property type="entry name" value="Rhodopsin_dom_fungi"/>
</dbReference>
<dbReference type="GO" id="GO:0016020">
    <property type="term" value="C:membrane"/>
    <property type="evidence" value="ECO:0007669"/>
    <property type="project" value="UniProtKB-SubCell"/>
</dbReference>
<dbReference type="AlphaFoldDB" id="A0A2G5H9E7"/>
<feature type="region of interest" description="Disordered" evidence="6">
    <location>
        <begin position="392"/>
        <end position="422"/>
    </location>
</feature>
<evidence type="ECO:0000259" key="8">
    <source>
        <dbReference type="Pfam" id="PF20684"/>
    </source>
</evidence>
<dbReference type="EMBL" id="CP134188">
    <property type="protein sequence ID" value="WPB02784.1"/>
    <property type="molecule type" value="Genomic_DNA"/>
</dbReference>
<evidence type="ECO:0000313" key="11">
    <source>
        <dbReference type="Proteomes" id="UP000230605"/>
    </source>
</evidence>
<feature type="transmembrane region" description="Helical" evidence="7">
    <location>
        <begin position="106"/>
        <end position="132"/>
    </location>
</feature>
<comment type="similarity">
    <text evidence="5">Belongs to the SAT4 family.</text>
</comment>
<dbReference type="Proteomes" id="UP000230605">
    <property type="component" value="Chromosome 5"/>
</dbReference>
<dbReference type="InterPro" id="IPR052337">
    <property type="entry name" value="SAT4-like"/>
</dbReference>
<sequence length="422" mass="46269">MSSVDLAHTPAATPPPGLVSNLENPMMRDQSPGVVLAIFGMSIATTFLAMRIYTKAFLAHLFGIDDVFLLLSWAMSMIVQSIIVWMKTNGLMGMHIWDTSIQDLKTIVRITTVCSILYLAVMAFAKFSILIFYRRLSPQRWWRYAVDGTIALIVAFTVPQMLLLMFACIPLKRVWDPTITEGHCINRGNVYMATAGTNAATDIFMLFLPMPILLKLQIPTIQKIGLVLIFSVGSVTMATSLVRLGLMPPLVKNADMPWALSTPSLWICIEGSLVIICGSLPVLRLFLKHTCPRLIGEYGTSGTGRSGGSKKPASGSAELSNLERKQAGRSKRYSRMTDFTQGETLVQHENGSETSIIEHKKGVTVEAVELGHHRGSTGKVDGMSTDLIEQARPARPYSQIYGDPGVSSSPPSRHPEVTGQPF</sequence>
<feature type="transmembrane region" description="Helical" evidence="7">
    <location>
        <begin position="264"/>
        <end position="287"/>
    </location>
</feature>
<evidence type="ECO:0000256" key="5">
    <source>
        <dbReference type="ARBA" id="ARBA00038359"/>
    </source>
</evidence>
<feature type="transmembrane region" description="Helical" evidence="7">
    <location>
        <begin position="226"/>
        <end position="244"/>
    </location>
</feature>
<evidence type="ECO:0000256" key="6">
    <source>
        <dbReference type="SAM" id="MobiDB-lite"/>
    </source>
</evidence>
<feature type="region of interest" description="Disordered" evidence="6">
    <location>
        <begin position="298"/>
        <end position="355"/>
    </location>
</feature>
<dbReference type="Pfam" id="PF20684">
    <property type="entry name" value="Fung_rhodopsin"/>
    <property type="match status" value="1"/>
</dbReference>
<dbReference type="EMBL" id="LKMD01000108">
    <property type="protein sequence ID" value="PIA89150.1"/>
    <property type="molecule type" value="Genomic_DNA"/>
</dbReference>
<feature type="transmembrane region" description="Helical" evidence="7">
    <location>
        <begin position="190"/>
        <end position="214"/>
    </location>
</feature>
<evidence type="ECO:0000313" key="9">
    <source>
        <dbReference type="EMBL" id="PIA89150.1"/>
    </source>
</evidence>
<evidence type="ECO:0000256" key="4">
    <source>
        <dbReference type="ARBA" id="ARBA00023136"/>
    </source>
</evidence>
<evidence type="ECO:0000313" key="12">
    <source>
        <dbReference type="Proteomes" id="UP001302367"/>
    </source>
</evidence>
<feature type="transmembrane region" description="Helical" evidence="7">
    <location>
        <begin position="66"/>
        <end position="86"/>
    </location>
</feature>
<comment type="subcellular location">
    <subcellularLocation>
        <location evidence="1">Membrane</location>
        <topology evidence="1">Multi-pass membrane protein</topology>
    </subcellularLocation>
</comment>
<reference evidence="10 12" key="2">
    <citation type="submission" date="2023-09" db="EMBL/GenBank/DDBJ databases">
        <title>Complete-Gapless Cercospora beticola genome.</title>
        <authorList>
            <person name="Wyatt N.A."/>
            <person name="Spanner R.E."/>
            <person name="Bolton M.D."/>
        </authorList>
    </citation>
    <scope>NUCLEOTIDE SEQUENCE [LARGE SCALE GENOMIC DNA]</scope>
    <source>
        <strain evidence="10">Cb09-40</strain>
    </source>
</reference>
<evidence type="ECO:0000313" key="10">
    <source>
        <dbReference type="EMBL" id="WPB02784.1"/>
    </source>
</evidence>
<keyword evidence="12" id="KW-1185">Reference proteome</keyword>
<feature type="transmembrane region" description="Helical" evidence="7">
    <location>
        <begin position="34"/>
        <end position="54"/>
    </location>
</feature>
<keyword evidence="4 7" id="KW-0472">Membrane</keyword>
<evidence type="ECO:0000256" key="3">
    <source>
        <dbReference type="ARBA" id="ARBA00022989"/>
    </source>
</evidence>